<protein>
    <submittedName>
        <fullName evidence="2">Uncharacterized protein</fullName>
    </submittedName>
</protein>
<evidence type="ECO:0000313" key="1">
    <source>
        <dbReference type="Proteomes" id="UP000887563"/>
    </source>
</evidence>
<proteinExistence type="predicted"/>
<organism evidence="1 2">
    <name type="scientific">Meloidogyne incognita</name>
    <name type="common">Southern root-knot nematode worm</name>
    <name type="synonym">Oxyuris incognita</name>
    <dbReference type="NCBI Taxonomy" id="6306"/>
    <lineage>
        <taxon>Eukaryota</taxon>
        <taxon>Metazoa</taxon>
        <taxon>Ecdysozoa</taxon>
        <taxon>Nematoda</taxon>
        <taxon>Chromadorea</taxon>
        <taxon>Rhabditida</taxon>
        <taxon>Tylenchina</taxon>
        <taxon>Tylenchomorpha</taxon>
        <taxon>Tylenchoidea</taxon>
        <taxon>Meloidogynidae</taxon>
        <taxon>Meloidogyninae</taxon>
        <taxon>Meloidogyne</taxon>
        <taxon>Meloidogyne incognita group</taxon>
    </lineage>
</organism>
<dbReference type="AlphaFoldDB" id="A0A914KPV8"/>
<evidence type="ECO:0000313" key="2">
    <source>
        <dbReference type="WBParaSite" id="Minc3s00071g03520"/>
    </source>
</evidence>
<dbReference type="WBParaSite" id="Minc3s00071g03520">
    <property type="protein sequence ID" value="Minc3s00071g03520"/>
    <property type="gene ID" value="Minc3s00071g03520"/>
</dbReference>
<name>A0A914KPV8_MELIC</name>
<dbReference type="Proteomes" id="UP000887563">
    <property type="component" value="Unplaced"/>
</dbReference>
<sequence>MYSNACVNKRINVNKQQRETLFNYNLQSGFSRWILRRTSGTCTDSYLQDARKRA</sequence>
<reference evidence="2" key="1">
    <citation type="submission" date="2022-11" db="UniProtKB">
        <authorList>
            <consortium name="WormBaseParasite"/>
        </authorList>
    </citation>
    <scope>IDENTIFICATION</scope>
</reference>
<keyword evidence="1" id="KW-1185">Reference proteome</keyword>
<accession>A0A914KPV8</accession>